<dbReference type="Gene3D" id="3.30.70.270">
    <property type="match status" value="1"/>
</dbReference>
<evidence type="ECO:0000313" key="7">
    <source>
        <dbReference type="EMBL" id="PZM13794.1"/>
    </source>
</evidence>
<dbReference type="InterPro" id="IPR000014">
    <property type="entry name" value="PAS"/>
</dbReference>
<evidence type="ECO:0000256" key="2">
    <source>
        <dbReference type="SAM" id="Phobius"/>
    </source>
</evidence>
<evidence type="ECO:0000313" key="8">
    <source>
        <dbReference type="Proteomes" id="UP000248925"/>
    </source>
</evidence>
<feature type="transmembrane region" description="Helical" evidence="2">
    <location>
        <begin position="9"/>
        <end position="31"/>
    </location>
</feature>
<keyword evidence="8" id="KW-1185">Reference proteome</keyword>
<dbReference type="Gene3D" id="3.20.20.450">
    <property type="entry name" value="EAL domain"/>
    <property type="match status" value="1"/>
</dbReference>
<dbReference type="InterPro" id="IPR001633">
    <property type="entry name" value="EAL_dom"/>
</dbReference>
<protein>
    <submittedName>
        <fullName evidence="7">Diguanylate cyclase</fullName>
    </submittedName>
</protein>
<dbReference type="NCBIfam" id="TIGR00254">
    <property type="entry name" value="GGDEF"/>
    <property type="match status" value="1"/>
</dbReference>
<proteinExistence type="predicted"/>
<evidence type="ECO:0000259" key="6">
    <source>
        <dbReference type="PROSITE" id="PS50887"/>
    </source>
</evidence>
<dbReference type="InterPro" id="IPR000160">
    <property type="entry name" value="GGDEF_dom"/>
</dbReference>
<evidence type="ECO:0000256" key="1">
    <source>
        <dbReference type="SAM" id="Coils"/>
    </source>
</evidence>
<dbReference type="AlphaFoldDB" id="A0A2W4D9J0"/>
<dbReference type="PROSITE" id="PS50887">
    <property type="entry name" value="GGDEF"/>
    <property type="match status" value="1"/>
</dbReference>
<dbReference type="Gene3D" id="6.10.340.10">
    <property type="match status" value="1"/>
</dbReference>
<dbReference type="InterPro" id="IPR035965">
    <property type="entry name" value="PAS-like_dom_sf"/>
</dbReference>
<comment type="caution">
    <text evidence="7">The sequence shown here is derived from an EMBL/GenBank/DDBJ whole genome shotgun (WGS) entry which is preliminary data.</text>
</comment>
<accession>A0A2W4D9J0</accession>
<dbReference type="Pfam" id="PF00990">
    <property type="entry name" value="GGDEF"/>
    <property type="match status" value="1"/>
</dbReference>
<dbReference type="SMART" id="SM00052">
    <property type="entry name" value="EAL"/>
    <property type="match status" value="1"/>
</dbReference>
<dbReference type="Gene3D" id="3.30.450.20">
    <property type="entry name" value="PAS domain"/>
    <property type="match status" value="1"/>
</dbReference>
<dbReference type="GO" id="GO:0007165">
    <property type="term" value="P:signal transduction"/>
    <property type="evidence" value="ECO:0007669"/>
    <property type="project" value="InterPro"/>
</dbReference>
<dbReference type="CDD" id="cd00130">
    <property type="entry name" value="PAS"/>
    <property type="match status" value="1"/>
</dbReference>
<dbReference type="PANTHER" id="PTHR44757:SF2">
    <property type="entry name" value="BIOFILM ARCHITECTURE MAINTENANCE PROTEIN MBAA"/>
    <property type="match status" value="1"/>
</dbReference>
<dbReference type="InterPro" id="IPR003660">
    <property type="entry name" value="HAMP_dom"/>
</dbReference>
<keyword evidence="2" id="KW-0472">Membrane</keyword>
<dbReference type="InterPro" id="IPR043128">
    <property type="entry name" value="Rev_trsase/Diguanyl_cyclase"/>
</dbReference>
<dbReference type="Proteomes" id="UP000248925">
    <property type="component" value="Unassembled WGS sequence"/>
</dbReference>
<feature type="domain" description="HAMP" evidence="5">
    <location>
        <begin position="169"/>
        <end position="221"/>
    </location>
</feature>
<keyword evidence="2" id="KW-0812">Transmembrane</keyword>
<dbReference type="SUPFAM" id="SSF55785">
    <property type="entry name" value="PYP-like sensor domain (PAS domain)"/>
    <property type="match status" value="1"/>
</dbReference>
<dbReference type="SMART" id="SM00267">
    <property type="entry name" value="GGDEF"/>
    <property type="match status" value="1"/>
</dbReference>
<dbReference type="RefSeq" id="WP_111160644.1">
    <property type="nucleotide sequence ID" value="NZ_PCDP01000035.1"/>
</dbReference>
<dbReference type="PROSITE" id="PS50883">
    <property type="entry name" value="EAL"/>
    <property type="match status" value="1"/>
</dbReference>
<feature type="domain" description="PAS" evidence="3">
    <location>
        <begin position="226"/>
        <end position="296"/>
    </location>
</feature>
<dbReference type="InterPro" id="IPR035919">
    <property type="entry name" value="EAL_sf"/>
</dbReference>
<dbReference type="PROSITE" id="PS50885">
    <property type="entry name" value="HAMP"/>
    <property type="match status" value="1"/>
</dbReference>
<dbReference type="CDD" id="cd01948">
    <property type="entry name" value="EAL"/>
    <property type="match status" value="1"/>
</dbReference>
<dbReference type="PROSITE" id="PS50112">
    <property type="entry name" value="PAS"/>
    <property type="match status" value="1"/>
</dbReference>
<gene>
    <name evidence="7" type="ORF">CPY51_13045</name>
</gene>
<dbReference type="CDD" id="cd01949">
    <property type="entry name" value="GGDEF"/>
    <property type="match status" value="1"/>
</dbReference>
<dbReference type="Pfam" id="PF00989">
    <property type="entry name" value="PAS"/>
    <property type="match status" value="1"/>
</dbReference>
<keyword evidence="1" id="KW-0175">Coiled coil</keyword>
<dbReference type="InterPro" id="IPR013767">
    <property type="entry name" value="PAS_fold"/>
</dbReference>
<name>A0A2W4D9J0_9HYPH</name>
<organism evidence="7 8">
    <name type="scientific">Rhizobium tubonense</name>
    <dbReference type="NCBI Taxonomy" id="484088"/>
    <lineage>
        <taxon>Bacteria</taxon>
        <taxon>Pseudomonadati</taxon>
        <taxon>Pseudomonadota</taxon>
        <taxon>Alphaproteobacteria</taxon>
        <taxon>Hyphomicrobiales</taxon>
        <taxon>Rhizobiaceae</taxon>
        <taxon>Rhizobium/Agrobacterium group</taxon>
        <taxon>Rhizobium</taxon>
    </lineage>
</organism>
<dbReference type="Pfam" id="PF00672">
    <property type="entry name" value="HAMP"/>
    <property type="match status" value="1"/>
</dbReference>
<dbReference type="GO" id="GO:0016020">
    <property type="term" value="C:membrane"/>
    <property type="evidence" value="ECO:0007669"/>
    <property type="project" value="InterPro"/>
</dbReference>
<evidence type="ECO:0000259" key="4">
    <source>
        <dbReference type="PROSITE" id="PS50883"/>
    </source>
</evidence>
<dbReference type="SUPFAM" id="SSF158472">
    <property type="entry name" value="HAMP domain-like"/>
    <property type="match status" value="1"/>
</dbReference>
<dbReference type="InterPro" id="IPR029787">
    <property type="entry name" value="Nucleotide_cyclase"/>
</dbReference>
<dbReference type="InterPro" id="IPR052155">
    <property type="entry name" value="Biofilm_reg_signaling"/>
</dbReference>
<dbReference type="EMBL" id="PCDP01000035">
    <property type="protein sequence ID" value="PZM13794.1"/>
    <property type="molecule type" value="Genomic_DNA"/>
</dbReference>
<evidence type="ECO:0000259" key="3">
    <source>
        <dbReference type="PROSITE" id="PS50112"/>
    </source>
</evidence>
<reference evidence="7 8" key="1">
    <citation type="journal article" date="2018" name="Sci. Rep.">
        <title>Rhizobium tumorigenes sp. nov., a novel plant tumorigenic bacterium isolated from cane gall tumors on thornless blackberry.</title>
        <authorList>
            <person name="Kuzmanovi N."/>
            <person name="Smalla K."/>
            <person name="Gronow S."/>
            <person name="PuBawska J."/>
        </authorList>
    </citation>
    <scope>NUCLEOTIDE SEQUENCE [LARGE SCALE GENOMIC DNA]</scope>
    <source>
        <strain evidence="7 8">CCBAU 85046</strain>
    </source>
</reference>
<dbReference type="Pfam" id="PF00563">
    <property type="entry name" value="EAL"/>
    <property type="match status" value="1"/>
</dbReference>
<dbReference type="OrthoDB" id="9814202at2"/>
<feature type="coiled-coil region" evidence="1">
    <location>
        <begin position="202"/>
        <end position="229"/>
    </location>
</feature>
<feature type="domain" description="GGDEF" evidence="6">
    <location>
        <begin position="379"/>
        <end position="509"/>
    </location>
</feature>
<evidence type="ECO:0000259" key="5">
    <source>
        <dbReference type="PROSITE" id="PS50885"/>
    </source>
</evidence>
<feature type="transmembrane region" description="Helical" evidence="2">
    <location>
        <begin position="146"/>
        <end position="170"/>
    </location>
</feature>
<keyword evidence="2" id="KW-1133">Transmembrane helix</keyword>
<dbReference type="SUPFAM" id="SSF55073">
    <property type="entry name" value="Nucleotide cyclase"/>
    <property type="match status" value="1"/>
</dbReference>
<sequence length="788" mass="88049">MSNSVENRFFAIVCGALLVFVAPLFVLFLFLSSERAEKEIRDHISVLLVANAQALAKPLWDLDEDSVTQISATTVAEGAIVRVNVRDTSGQLDVTQSTIPKSYTGELEAISRPIVYNTVDGKKSLGTITVYYPALGLFDGLKHEEVVFISIFIFAVLTVFGTALIGNRIFVIQPLMRLTHAIEATRQLGSRHHVDWQSNDEMGRLARSFNEMQSKLEREETELRLAHRRATDTYNLTPAMLFSLDADDCIVAVSDYWLAATGYERDHMIGRKFASLVLPDSREDYVQRKENRHDGGARLNVTVKFLCRDGRVIDVLVLESTAIQNGRTLSVMTDVTDLKQSEDRNLRQAITDHLTGLLNRQGFETALDAKINEADLRERELACLFIDLDRFKWINDNLGHAAGDAALRELVSRMHDRLGPGDIAARLGGDEFAILLLSEDAEKRAFEMAAGIADMFEVPFVGDARLSASIGIAIYPKHASNASELLLKSDMAMYAKKRDGKNGAQVFNNGMLDDARRRAEIEGYIENGLNEDWFEAHLQPIVNIEDRSIAGFEALMRLHHPQKGILPPKSIIDVAEETGSIIRIGNRIMEKAICGLARMQQIEGMQDAYLAINFSPIQFEPALPARIVSLLDRYNIRPERIVVEITEAVLMDDNPEIRTIINEICRFGCRIALDDFGTGYSSLSYINRFPVDIIKIDQSFTRAINDGSPDVRRKSRMLIESITTLSHKMNCTVIAEGIETEEECATLVSMGLDYGQGFLFHRPQHPDVLLEMLAGTQYHIHGSVAQAS</sequence>
<dbReference type="NCBIfam" id="TIGR00229">
    <property type="entry name" value="sensory_box"/>
    <property type="match status" value="1"/>
</dbReference>
<feature type="domain" description="EAL" evidence="4">
    <location>
        <begin position="518"/>
        <end position="777"/>
    </location>
</feature>
<dbReference type="SMART" id="SM00091">
    <property type="entry name" value="PAS"/>
    <property type="match status" value="1"/>
</dbReference>
<dbReference type="SMART" id="SM00304">
    <property type="entry name" value="HAMP"/>
    <property type="match status" value="1"/>
</dbReference>
<dbReference type="PANTHER" id="PTHR44757">
    <property type="entry name" value="DIGUANYLATE CYCLASE DGCP"/>
    <property type="match status" value="1"/>
</dbReference>
<dbReference type="SUPFAM" id="SSF141868">
    <property type="entry name" value="EAL domain-like"/>
    <property type="match status" value="1"/>
</dbReference>
<dbReference type="CDD" id="cd06225">
    <property type="entry name" value="HAMP"/>
    <property type="match status" value="1"/>
</dbReference>